<accession>A0A7W6D3L3</accession>
<dbReference type="Gene3D" id="2.130.10.10">
    <property type="entry name" value="YVTN repeat-like/Quinoprotein amine dehydrogenase"/>
    <property type="match status" value="1"/>
</dbReference>
<keyword evidence="5" id="KW-1185">Reference proteome</keyword>
<dbReference type="Proteomes" id="UP000574761">
    <property type="component" value="Unassembled WGS sequence"/>
</dbReference>
<dbReference type="Pfam" id="PF21959">
    <property type="entry name" value="DUF6923"/>
    <property type="match status" value="1"/>
</dbReference>
<comment type="caution">
    <text evidence="4">The sequence shown here is derived from an EMBL/GenBank/DDBJ whole genome shotgun (WGS) entry which is preliminary data.</text>
</comment>
<organism evidence="4 5">
    <name type="scientific">Mycoplana azooxidifex</name>
    <dbReference type="NCBI Taxonomy" id="1636188"/>
    <lineage>
        <taxon>Bacteria</taxon>
        <taxon>Pseudomonadati</taxon>
        <taxon>Pseudomonadota</taxon>
        <taxon>Alphaproteobacteria</taxon>
        <taxon>Hyphomicrobiales</taxon>
        <taxon>Rhizobiaceae</taxon>
        <taxon>Mycoplana</taxon>
    </lineage>
</organism>
<dbReference type="InterPro" id="IPR001343">
    <property type="entry name" value="Hemolysn_Ca-bd"/>
</dbReference>
<dbReference type="GO" id="GO:0005509">
    <property type="term" value="F:calcium ion binding"/>
    <property type="evidence" value="ECO:0007669"/>
    <property type="project" value="InterPro"/>
</dbReference>
<protein>
    <submittedName>
        <fullName evidence="4">Ca2+-binding RTX toxin-like protein</fullName>
    </submittedName>
</protein>
<dbReference type="Pfam" id="PF00353">
    <property type="entry name" value="HemolysinCabind"/>
    <property type="match status" value="2"/>
</dbReference>
<dbReference type="AlphaFoldDB" id="A0A7W6D3L3"/>
<dbReference type="InterPro" id="IPR015943">
    <property type="entry name" value="WD40/YVTN_repeat-like_dom_sf"/>
</dbReference>
<evidence type="ECO:0000259" key="3">
    <source>
        <dbReference type="Pfam" id="PF21959"/>
    </source>
</evidence>
<keyword evidence="2" id="KW-0964">Secreted</keyword>
<name>A0A7W6D3L3_9HYPH</name>
<dbReference type="PANTHER" id="PTHR38340:SF1">
    <property type="entry name" value="S-LAYER PROTEIN"/>
    <property type="match status" value="1"/>
</dbReference>
<evidence type="ECO:0000313" key="4">
    <source>
        <dbReference type="EMBL" id="MBB3976148.1"/>
    </source>
</evidence>
<evidence type="ECO:0000256" key="2">
    <source>
        <dbReference type="ARBA" id="ARBA00022525"/>
    </source>
</evidence>
<dbReference type="SMART" id="SM00564">
    <property type="entry name" value="PQQ"/>
    <property type="match status" value="2"/>
</dbReference>
<dbReference type="EMBL" id="JACIEE010000003">
    <property type="protein sequence ID" value="MBB3976148.1"/>
    <property type="molecule type" value="Genomic_DNA"/>
</dbReference>
<dbReference type="InterPro" id="IPR050557">
    <property type="entry name" value="RTX_toxin/Mannuronan_C5-epim"/>
</dbReference>
<dbReference type="PRINTS" id="PR00313">
    <property type="entry name" value="CABNDNGRPT"/>
</dbReference>
<feature type="domain" description="DUF6923" evidence="3">
    <location>
        <begin position="75"/>
        <end position="187"/>
    </location>
</feature>
<dbReference type="InterPro" id="IPR018511">
    <property type="entry name" value="Hemolysin-typ_Ca-bd_CS"/>
</dbReference>
<dbReference type="Gene3D" id="2.150.10.10">
    <property type="entry name" value="Serralysin-like metalloprotease, C-terminal"/>
    <property type="match status" value="2"/>
</dbReference>
<dbReference type="RefSeq" id="WP_183800992.1">
    <property type="nucleotide sequence ID" value="NZ_JACIEE010000003.1"/>
</dbReference>
<dbReference type="PROSITE" id="PS00330">
    <property type="entry name" value="HEMOLYSIN_CALCIUM"/>
    <property type="match status" value="3"/>
</dbReference>
<dbReference type="SUPFAM" id="SSF51120">
    <property type="entry name" value="beta-Roll"/>
    <property type="match status" value="2"/>
</dbReference>
<dbReference type="GO" id="GO:0005576">
    <property type="term" value="C:extracellular region"/>
    <property type="evidence" value="ECO:0007669"/>
    <property type="project" value="UniProtKB-SubCell"/>
</dbReference>
<dbReference type="InterPro" id="IPR018391">
    <property type="entry name" value="PQQ_b-propeller_rpt"/>
</dbReference>
<dbReference type="InterPro" id="IPR054215">
    <property type="entry name" value="DUF6923"/>
</dbReference>
<dbReference type="PANTHER" id="PTHR38340">
    <property type="entry name" value="S-LAYER PROTEIN"/>
    <property type="match status" value="1"/>
</dbReference>
<dbReference type="InterPro" id="IPR011049">
    <property type="entry name" value="Serralysin-like_metalloprot_C"/>
</dbReference>
<gene>
    <name evidence="4" type="ORF">GGQ64_001337</name>
</gene>
<sequence length="479" mass="50366">MANEVYIVTSGAKLIAINTQTLKAREVGDTGVTMTDVAFAPDGKLYGISFGTLYRIDPRTAATTIVGSLDMYGANAFEIDKDGNAYIASSNDGGLYRVDLKSGDTTLIGKYSSSTVSSGDLAFYDGKLYLTTSNKKILSLDPETGKALSSVSIPVAQMYGLEQSGSTLYGFANSTFYSVDAKTGKLVTMSKVDGYGVFMGAASRQFSDPDDDGYTLTGTKGQDWLFGNKGADTLYGRGGDDFLYGDAGNDLLRGEDGKDRLDGGAGADRMYGGKGNDTYIVDHKADKVVEKAGEGTDLVNAWISYTLTGNVEKLTLAGSGDINGTGNGLANTIVGNSGKNTLSGSGGNDTLKGGAGSDRLIGGNGADKLYGGTGADSFVFKSIKDSAVSGSGRDTLYDFSRTERDKIDLKAIDANTKASGDQAFKFIGTEKFHGKAGELRFFKNDGDTFIYGDVNGDTKADFAIKLDQLLTMSKSDFIL</sequence>
<comment type="subcellular location">
    <subcellularLocation>
        <location evidence="1">Secreted</location>
    </subcellularLocation>
</comment>
<evidence type="ECO:0000313" key="5">
    <source>
        <dbReference type="Proteomes" id="UP000574761"/>
    </source>
</evidence>
<evidence type="ECO:0000256" key="1">
    <source>
        <dbReference type="ARBA" id="ARBA00004613"/>
    </source>
</evidence>
<proteinExistence type="predicted"/>
<reference evidence="4 5" key="1">
    <citation type="submission" date="2020-08" db="EMBL/GenBank/DDBJ databases">
        <title>Genomic Encyclopedia of Type Strains, Phase IV (KMG-IV): sequencing the most valuable type-strain genomes for metagenomic binning, comparative biology and taxonomic classification.</title>
        <authorList>
            <person name="Goeker M."/>
        </authorList>
    </citation>
    <scope>NUCLEOTIDE SEQUENCE [LARGE SCALE GENOMIC DNA]</scope>
    <source>
        <strain evidence="4 5">DSM 100211</strain>
    </source>
</reference>
<dbReference type="SUPFAM" id="SSF63825">
    <property type="entry name" value="YWTD domain"/>
    <property type="match status" value="1"/>
</dbReference>